<gene>
    <name evidence="2" type="ORF">E1218_03270</name>
</gene>
<dbReference type="Gene3D" id="1.10.357.10">
    <property type="entry name" value="Tetracycline Repressor, domain 2"/>
    <property type="match status" value="1"/>
</dbReference>
<accession>A0A4V2YH89</accession>
<feature type="domain" description="Tetracyclin repressor-like C-terminal" evidence="1">
    <location>
        <begin position="23"/>
        <end position="90"/>
    </location>
</feature>
<dbReference type="InterPro" id="IPR041483">
    <property type="entry name" value="TetR_C_34"/>
</dbReference>
<protein>
    <recommendedName>
        <fullName evidence="1">Tetracyclin repressor-like C-terminal domain-containing protein</fullName>
    </recommendedName>
</protein>
<organism evidence="2 3">
    <name type="scientific">Kribbella turkmenica</name>
    <dbReference type="NCBI Taxonomy" id="2530375"/>
    <lineage>
        <taxon>Bacteria</taxon>
        <taxon>Bacillati</taxon>
        <taxon>Actinomycetota</taxon>
        <taxon>Actinomycetes</taxon>
        <taxon>Propionibacteriales</taxon>
        <taxon>Kribbellaceae</taxon>
        <taxon>Kribbella</taxon>
    </lineage>
</organism>
<dbReference type="EMBL" id="SMKR01000008">
    <property type="protein sequence ID" value="TDD29797.1"/>
    <property type="molecule type" value="Genomic_DNA"/>
</dbReference>
<dbReference type="Proteomes" id="UP000295172">
    <property type="component" value="Unassembled WGS sequence"/>
</dbReference>
<dbReference type="Pfam" id="PF17929">
    <property type="entry name" value="TetR_C_34"/>
    <property type="match status" value="1"/>
</dbReference>
<proteinExistence type="predicted"/>
<reference evidence="2 3" key="1">
    <citation type="submission" date="2019-02" db="EMBL/GenBank/DDBJ databases">
        <title>Draft genome sequences of novel Actinobacteria.</title>
        <authorList>
            <person name="Sahin N."/>
            <person name="Ay H."/>
            <person name="Saygin H."/>
        </authorList>
    </citation>
    <scope>NUCLEOTIDE SEQUENCE [LARGE SCALE GENOMIC DNA]</scope>
    <source>
        <strain evidence="2 3">16K104</strain>
    </source>
</reference>
<evidence type="ECO:0000259" key="1">
    <source>
        <dbReference type="Pfam" id="PF17929"/>
    </source>
</evidence>
<evidence type="ECO:0000313" key="3">
    <source>
        <dbReference type="Proteomes" id="UP000295172"/>
    </source>
</evidence>
<name>A0A4V2YH89_9ACTN</name>
<comment type="caution">
    <text evidence="2">The sequence shown here is derived from an EMBL/GenBank/DDBJ whole genome shotgun (WGS) entry which is preliminary data.</text>
</comment>
<dbReference type="RefSeq" id="WP_132316070.1">
    <property type="nucleotide sequence ID" value="NZ_SMKR01000008.1"/>
</dbReference>
<dbReference type="AlphaFoldDB" id="A0A4V2YH89"/>
<dbReference type="OrthoDB" id="4709704at2"/>
<keyword evidence="3" id="KW-1185">Reference proteome</keyword>
<evidence type="ECO:0000313" key="2">
    <source>
        <dbReference type="EMBL" id="TDD29797.1"/>
    </source>
</evidence>
<sequence length="101" mass="10799">MSGQEDTCQFLGRPPQPGVGLGVQGALGRVGVEIASRFISNASMLAGAIWTHSHPTPAIQAAYEADPTLTAIRLDFEPSFRDSLTTLLHGLLPRRNQTCLV</sequence>